<dbReference type="Proteomes" id="UP001209878">
    <property type="component" value="Unassembled WGS sequence"/>
</dbReference>
<feature type="compositionally biased region" description="Low complexity" evidence="1">
    <location>
        <begin position="1"/>
        <end position="13"/>
    </location>
</feature>
<protein>
    <submittedName>
        <fullName evidence="2">Uncharacterized protein</fullName>
    </submittedName>
</protein>
<gene>
    <name evidence="2" type="ORF">NP493_257g01039</name>
</gene>
<organism evidence="2 3">
    <name type="scientific">Ridgeia piscesae</name>
    <name type="common">Tubeworm</name>
    <dbReference type="NCBI Taxonomy" id="27915"/>
    <lineage>
        <taxon>Eukaryota</taxon>
        <taxon>Metazoa</taxon>
        <taxon>Spiralia</taxon>
        <taxon>Lophotrochozoa</taxon>
        <taxon>Annelida</taxon>
        <taxon>Polychaeta</taxon>
        <taxon>Sedentaria</taxon>
        <taxon>Canalipalpata</taxon>
        <taxon>Sabellida</taxon>
        <taxon>Siboglinidae</taxon>
        <taxon>Ridgeia</taxon>
    </lineage>
</organism>
<evidence type="ECO:0000313" key="2">
    <source>
        <dbReference type="EMBL" id="KAK2184669.1"/>
    </source>
</evidence>
<evidence type="ECO:0000256" key="1">
    <source>
        <dbReference type="SAM" id="MobiDB-lite"/>
    </source>
</evidence>
<evidence type="ECO:0000313" key="3">
    <source>
        <dbReference type="Proteomes" id="UP001209878"/>
    </source>
</evidence>
<dbReference type="EMBL" id="JAODUO010000257">
    <property type="protein sequence ID" value="KAK2184669.1"/>
    <property type="molecule type" value="Genomic_DNA"/>
</dbReference>
<feature type="region of interest" description="Disordered" evidence="1">
    <location>
        <begin position="1"/>
        <end position="38"/>
    </location>
</feature>
<feature type="region of interest" description="Disordered" evidence="1">
    <location>
        <begin position="52"/>
        <end position="106"/>
    </location>
</feature>
<proteinExistence type="predicted"/>
<sequence length="106" mass="11326">MTSGQGSSRTSSGHRAPLLNGAGDHSKHRTFTPTKQVSLVTVKRKNDSRCTETFSDDLEKGDSVTSLLSQSEVSSMPSPVSSTVTGANDATSSGTVQKRQSKRYFM</sequence>
<feature type="compositionally biased region" description="Polar residues" evidence="1">
    <location>
        <begin position="85"/>
        <end position="98"/>
    </location>
</feature>
<reference evidence="2" key="1">
    <citation type="journal article" date="2023" name="Mol. Biol. Evol.">
        <title>Third-Generation Sequencing Reveals the Adaptive Role of the Epigenome in Three Deep-Sea Polychaetes.</title>
        <authorList>
            <person name="Perez M."/>
            <person name="Aroh O."/>
            <person name="Sun Y."/>
            <person name="Lan Y."/>
            <person name="Juniper S.K."/>
            <person name="Young C.R."/>
            <person name="Angers B."/>
            <person name="Qian P.Y."/>
        </authorList>
    </citation>
    <scope>NUCLEOTIDE SEQUENCE</scope>
    <source>
        <strain evidence="2">R07B-5</strain>
    </source>
</reference>
<dbReference type="AlphaFoldDB" id="A0AAD9UCV1"/>
<name>A0AAD9UCV1_RIDPI</name>
<feature type="compositionally biased region" description="Low complexity" evidence="1">
    <location>
        <begin position="63"/>
        <end position="84"/>
    </location>
</feature>
<keyword evidence="3" id="KW-1185">Reference proteome</keyword>
<accession>A0AAD9UCV1</accession>
<comment type="caution">
    <text evidence="2">The sequence shown here is derived from an EMBL/GenBank/DDBJ whole genome shotgun (WGS) entry which is preliminary data.</text>
</comment>